<protein>
    <submittedName>
        <fullName evidence="1">Uncharacterized protein</fullName>
    </submittedName>
</protein>
<accession>A0A0B7MMY0</accession>
<keyword evidence="2" id="KW-1185">Reference proteome</keyword>
<dbReference type="EMBL" id="CDRZ01000241">
    <property type="protein sequence ID" value="CEO89306.1"/>
    <property type="molecule type" value="Genomic_DNA"/>
</dbReference>
<name>A0A0B7MMY0_9FIRM</name>
<gene>
    <name evidence="1" type="ORF">SSCH_440013</name>
</gene>
<sequence>MPLESYSLYCYKIRPAKTAGLDVFLARPEGLEPPTRGLGNRCSIRLSYGRRKKWRREWDSNPRSRFFPA</sequence>
<organism evidence="1 2">
    <name type="scientific">Syntrophaceticus schinkii</name>
    <dbReference type="NCBI Taxonomy" id="499207"/>
    <lineage>
        <taxon>Bacteria</taxon>
        <taxon>Bacillati</taxon>
        <taxon>Bacillota</taxon>
        <taxon>Clostridia</taxon>
        <taxon>Thermoanaerobacterales</taxon>
        <taxon>Thermoanaerobacterales Family III. Incertae Sedis</taxon>
        <taxon>Syntrophaceticus</taxon>
    </lineage>
</organism>
<evidence type="ECO:0000313" key="2">
    <source>
        <dbReference type="Proteomes" id="UP000046155"/>
    </source>
</evidence>
<dbReference type="AntiFam" id="ANF00014">
    <property type="entry name" value="tRNA translation"/>
</dbReference>
<proteinExistence type="predicted"/>
<evidence type="ECO:0000313" key="1">
    <source>
        <dbReference type="EMBL" id="CEO89306.1"/>
    </source>
</evidence>
<dbReference type="AlphaFoldDB" id="A0A0B7MMY0"/>
<dbReference type="Proteomes" id="UP000046155">
    <property type="component" value="Unassembled WGS sequence"/>
</dbReference>
<reference evidence="2" key="1">
    <citation type="submission" date="2015-01" db="EMBL/GenBank/DDBJ databases">
        <authorList>
            <person name="Manzoor Shahid"/>
            <person name="Zubair Saima"/>
        </authorList>
    </citation>
    <scope>NUCLEOTIDE SEQUENCE [LARGE SCALE GENOMIC DNA]</scope>
    <source>
        <strain evidence="2">Sp3</strain>
    </source>
</reference>